<dbReference type="Proteomes" id="UP000003861">
    <property type="component" value="Unassembled WGS sequence"/>
</dbReference>
<keyword evidence="1" id="KW-0472">Membrane</keyword>
<evidence type="ECO:0000313" key="2">
    <source>
        <dbReference type="EMBL" id="ERJ04968.1"/>
    </source>
</evidence>
<dbReference type="EMBL" id="AFNT02000048">
    <property type="protein sequence ID" value="ERJ04968.1"/>
    <property type="molecule type" value="Genomic_DNA"/>
</dbReference>
<sequence length="100" mass="11626">MERRYPGWIPIALISVVSIVFGFIGSVTVPDTIVSTIIFFPFLSVLIVLLLASPRFVAQEREQLSESGPWYPSRWYYLIPVVPLLTFIYIIQRYRYIGLR</sequence>
<gene>
    <name evidence="2" type="ORF">HLRTI_003028</name>
</gene>
<name>U2DXQ2_9EURY</name>
<protein>
    <submittedName>
        <fullName evidence="2">Uncharacterized protein</fullName>
    </submittedName>
</protein>
<keyword evidence="1" id="KW-0812">Transmembrane</keyword>
<reference evidence="2 3" key="2">
    <citation type="journal article" date="2013" name="PLoS ONE">
        <title>INDIGO - INtegrated Data Warehouse of MIcrobial GenOmes with Examples from the Red Sea Extremophiles.</title>
        <authorList>
            <person name="Alam I."/>
            <person name="Antunes A."/>
            <person name="Kamau A.A."/>
            <person name="Ba Alawi W."/>
            <person name="Kalkatawi M."/>
            <person name="Stingl U."/>
            <person name="Bajic V.B."/>
        </authorList>
    </citation>
    <scope>NUCLEOTIDE SEQUENCE [LARGE SCALE GENOMIC DNA]</scope>
    <source>
        <strain evidence="2 3">SARL4B</strain>
    </source>
</reference>
<keyword evidence="1" id="KW-1133">Transmembrane helix</keyword>
<evidence type="ECO:0000313" key="3">
    <source>
        <dbReference type="Proteomes" id="UP000003861"/>
    </source>
</evidence>
<organism evidence="2 3">
    <name type="scientific">Halorhabdus tiamatea SARL4B</name>
    <dbReference type="NCBI Taxonomy" id="1033806"/>
    <lineage>
        <taxon>Archaea</taxon>
        <taxon>Methanobacteriati</taxon>
        <taxon>Methanobacteriota</taxon>
        <taxon>Stenosarchaea group</taxon>
        <taxon>Halobacteria</taxon>
        <taxon>Halobacteriales</taxon>
        <taxon>Haloarculaceae</taxon>
        <taxon>Halorhabdus</taxon>
    </lineage>
</organism>
<feature type="transmembrane region" description="Helical" evidence="1">
    <location>
        <begin position="75"/>
        <end position="92"/>
    </location>
</feature>
<reference evidence="2 3" key="1">
    <citation type="journal article" date="2011" name="J. Bacteriol.">
        <title>Genome sequence of Halorhabdus tiamatea, the first archaeon isolated from a deep-sea anoxic brine lake.</title>
        <authorList>
            <person name="Antunes A."/>
            <person name="Alam I."/>
            <person name="Bajic V.B."/>
            <person name="Stingl U."/>
        </authorList>
    </citation>
    <scope>NUCLEOTIDE SEQUENCE [LARGE SCALE GENOMIC DNA]</scope>
    <source>
        <strain evidence="2 3">SARL4B</strain>
    </source>
</reference>
<feature type="transmembrane region" description="Helical" evidence="1">
    <location>
        <begin position="33"/>
        <end position="54"/>
    </location>
</feature>
<proteinExistence type="predicted"/>
<comment type="caution">
    <text evidence="2">The sequence shown here is derived from an EMBL/GenBank/DDBJ whole genome shotgun (WGS) entry which is preliminary data.</text>
</comment>
<accession>U2DXQ2</accession>
<feature type="transmembrane region" description="Helical" evidence="1">
    <location>
        <begin position="7"/>
        <end position="27"/>
    </location>
</feature>
<evidence type="ECO:0000256" key="1">
    <source>
        <dbReference type="SAM" id="Phobius"/>
    </source>
</evidence>
<dbReference type="AlphaFoldDB" id="U2DXQ2"/>